<evidence type="ECO:0000313" key="5">
    <source>
        <dbReference type="EMBL" id="KAK3377655.1"/>
    </source>
</evidence>
<reference evidence="5" key="2">
    <citation type="submission" date="2023-06" db="EMBL/GenBank/DDBJ databases">
        <authorList>
            <consortium name="Lawrence Berkeley National Laboratory"/>
            <person name="Haridas S."/>
            <person name="Hensen N."/>
            <person name="Bonometti L."/>
            <person name="Westerberg I."/>
            <person name="Brannstrom I.O."/>
            <person name="Guillou S."/>
            <person name="Cros-Aarteil S."/>
            <person name="Calhoun S."/>
            <person name="Kuo A."/>
            <person name="Mondo S."/>
            <person name="Pangilinan J."/>
            <person name="Riley R."/>
            <person name="LaButti K."/>
            <person name="Andreopoulos B."/>
            <person name="Lipzen A."/>
            <person name="Chen C."/>
            <person name="Yanf M."/>
            <person name="Daum C."/>
            <person name="Ng V."/>
            <person name="Clum A."/>
            <person name="Steindorff A."/>
            <person name="Ohm R."/>
            <person name="Martin F."/>
            <person name="Silar P."/>
            <person name="Natvig D."/>
            <person name="Lalanne C."/>
            <person name="Gautier V."/>
            <person name="Ament-velasquez S.L."/>
            <person name="Kruys A."/>
            <person name="Hutchinson M.I."/>
            <person name="Powell A.J."/>
            <person name="Barry K."/>
            <person name="Miller A.N."/>
            <person name="Grigoriev I.V."/>
            <person name="Debuchy R."/>
            <person name="Gladieux P."/>
            <person name="Thoren M.H."/>
            <person name="Johannesson H."/>
        </authorList>
    </citation>
    <scope>NUCLEOTIDE SEQUENCE</scope>
    <source>
        <strain evidence="5">CBS 232.78</strain>
    </source>
</reference>
<comment type="caution">
    <text evidence="5">The sequence shown here is derived from an EMBL/GenBank/DDBJ whole genome shotgun (WGS) entry which is preliminary data.</text>
</comment>
<dbReference type="GO" id="GO:0006355">
    <property type="term" value="P:regulation of DNA-templated transcription"/>
    <property type="evidence" value="ECO:0007669"/>
    <property type="project" value="TreeGrafter"/>
</dbReference>
<dbReference type="EMBL" id="JAULSW010000006">
    <property type="protein sequence ID" value="KAK3377655.1"/>
    <property type="molecule type" value="Genomic_DNA"/>
</dbReference>
<accession>A0AAE0NBT0</accession>
<dbReference type="GO" id="GO:0005634">
    <property type="term" value="C:nucleus"/>
    <property type="evidence" value="ECO:0007669"/>
    <property type="project" value="TreeGrafter"/>
</dbReference>
<dbReference type="SUPFAM" id="SSF51197">
    <property type="entry name" value="Clavaminate synthase-like"/>
    <property type="match status" value="1"/>
</dbReference>
<sequence length="611" mass="67756">MKQELSSISSSQKSQSKVDKDQCPRDPETAKPASGSHQKVQSLDIPQFELTVGQMGENLTVELAKLIANDAFDGKISIPGLGEIDWAKLTKEVEPPTDPKDREQTEVQYASGSTKGVTRLTLSGNNVFKFPDFSVKPELPPVDPRSFLSQMINTPPNGAIPYYVGPPLCGVTAAFDSLLHPGSHLSEVYPSAKGISSPYHHAGEMLSGTAFHREDGNMRSCNLTLYGRKLFMLIWKDHSAKFEAFIRTHFGQKECDQAIRHHSVLISPERLQEEGIGFSIHIAGPGEMIVTAPGQYHAVVNLTRCFAISINFLLPGEELRYEGLDLCGFQGAADQGADAQVAAESRGADAQVAAESQRGKRHLEVESESESESDLPTAKKPKVELTQLLADNVTGKQAIFRFFDLVLASRSCDAPSKSELKKSQTDIQGTDELKKARALHELNRFFGGKSNITMFYHLLSQIAFAETVDDMTKRSDRLLAGGDQLAQLLLHMGQKVTVESRKRLQNELSSPRKWIQIIGPYDGIQCFLPFGGQKREVTVRQCLGLNQGDIATFHDFLRMKPFLKELCEIGREFQASIWSCKEFPTHQWESQAIDRETVSIEELVKLLKPLL</sequence>
<dbReference type="InterPro" id="IPR003347">
    <property type="entry name" value="JmjC_dom"/>
</dbReference>
<dbReference type="GO" id="GO:0034647">
    <property type="term" value="F:histone H3K4me/H3K4me2/H3K4me3 demethylase activity"/>
    <property type="evidence" value="ECO:0007669"/>
    <property type="project" value="TreeGrafter"/>
</dbReference>
<keyword evidence="6" id="KW-1185">Reference proteome</keyword>
<proteinExistence type="predicted"/>
<feature type="region of interest" description="Disordered" evidence="3">
    <location>
        <begin position="1"/>
        <end position="42"/>
    </location>
</feature>
<dbReference type="Gene3D" id="2.60.120.650">
    <property type="entry name" value="Cupin"/>
    <property type="match status" value="1"/>
</dbReference>
<dbReference type="PANTHER" id="PTHR10694:SF33">
    <property type="entry name" value="LYSINE-SPECIFIC DEMETHYLASE 5"/>
    <property type="match status" value="1"/>
</dbReference>
<dbReference type="AlphaFoldDB" id="A0AAE0NBT0"/>
<evidence type="ECO:0000313" key="6">
    <source>
        <dbReference type="Proteomes" id="UP001285441"/>
    </source>
</evidence>
<protein>
    <submittedName>
        <fullName evidence="5">JmjC domain, hydroxylase-domain-containing protein</fullName>
    </submittedName>
</protein>
<evidence type="ECO:0000256" key="1">
    <source>
        <dbReference type="ARBA" id="ARBA00022723"/>
    </source>
</evidence>
<gene>
    <name evidence="5" type="ORF">B0H63DRAFT_397854</name>
</gene>
<feature type="domain" description="JmjC" evidence="4">
    <location>
        <begin position="144"/>
        <end position="329"/>
    </location>
</feature>
<dbReference type="GO" id="GO:0046872">
    <property type="term" value="F:metal ion binding"/>
    <property type="evidence" value="ECO:0007669"/>
    <property type="project" value="UniProtKB-KW"/>
</dbReference>
<dbReference type="PROSITE" id="PS51184">
    <property type="entry name" value="JMJC"/>
    <property type="match status" value="1"/>
</dbReference>
<organism evidence="5 6">
    <name type="scientific">Podospora didyma</name>
    <dbReference type="NCBI Taxonomy" id="330526"/>
    <lineage>
        <taxon>Eukaryota</taxon>
        <taxon>Fungi</taxon>
        <taxon>Dikarya</taxon>
        <taxon>Ascomycota</taxon>
        <taxon>Pezizomycotina</taxon>
        <taxon>Sordariomycetes</taxon>
        <taxon>Sordariomycetidae</taxon>
        <taxon>Sordariales</taxon>
        <taxon>Podosporaceae</taxon>
        <taxon>Podospora</taxon>
    </lineage>
</organism>
<dbReference type="GO" id="GO:0000785">
    <property type="term" value="C:chromatin"/>
    <property type="evidence" value="ECO:0007669"/>
    <property type="project" value="TreeGrafter"/>
</dbReference>
<keyword evidence="2" id="KW-0408">Iron</keyword>
<evidence type="ECO:0000256" key="2">
    <source>
        <dbReference type="ARBA" id="ARBA00023004"/>
    </source>
</evidence>
<dbReference type="SMART" id="SM00558">
    <property type="entry name" value="JmjC"/>
    <property type="match status" value="1"/>
</dbReference>
<name>A0AAE0NBT0_9PEZI</name>
<dbReference type="Pfam" id="PF02373">
    <property type="entry name" value="JmjC"/>
    <property type="match status" value="1"/>
</dbReference>
<feature type="region of interest" description="Disordered" evidence="3">
    <location>
        <begin position="344"/>
        <end position="379"/>
    </location>
</feature>
<evidence type="ECO:0000256" key="3">
    <source>
        <dbReference type="SAM" id="MobiDB-lite"/>
    </source>
</evidence>
<feature type="compositionally biased region" description="Basic and acidic residues" evidence="3">
    <location>
        <begin position="16"/>
        <end position="29"/>
    </location>
</feature>
<feature type="compositionally biased region" description="Low complexity" evidence="3">
    <location>
        <begin position="1"/>
        <end position="15"/>
    </location>
</feature>
<evidence type="ECO:0000259" key="4">
    <source>
        <dbReference type="PROSITE" id="PS51184"/>
    </source>
</evidence>
<dbReference type="Proteomes" id="UP001285441">
    <property type="component" value="Unassembled WGS sequence"/>
</dbReference>
<reference evidence="5" key="1">
    <citation type="journal article" date="2023" name="Mol. Phylogenet. Evol.">
        <title>Genome-scale phylogeny and comparative genomics of the fungal order Sordariales.</title>
        <authorList>
            <person name="Hensen N."/>
            <person name="Bonometti L."/>
            <person name="Westerberg I."/>
            <person name="Brannstrom I.O."/>
            <person name="Guillou S."/>
            <person name="Cros-Aarteil S."/>
            <person name="Calhoun S."/>
            <person name="Haridas S."/>
            <person name="Kuo A."/>
            <person name="Mondo S."/>
            <person name="Pangilinan J."/>
            <person name="Riley R."/>
            <person name="LaButti K."/>
            <person name="Andreopoulos B."/>
            <person name="Lipzen A."/>
            <person name="Chen C."/>
            <person name="Yan M."/>
            <person name="Daum C."/>
            <person name="Ng V."/>
            <person name="Clum A."/>
            <person name="Steindorff A."/>
            <person name="Ohm R.A."/>
            <person name="Martin F."/>
            <person name="Silar P."/>
            <person name="Natvig D.O."/>
            <person name="Lalanne C."/>
            <person name="Gautier V."/>
            <person name="Ament-Velasquez S.L."/>
            <person name="Kruys A."/>
            <person name="Hutchinson M.I."/>
            <person name="Powell A.J."/>
            <person name="Barry K."/>
            <person name="Miller A.N."/>
            <person name="Grigoriev I.V."/>
            <person name="Debuchy R."/>
            <person name="Gladieux P."/>
            <person name="Hiltunen Thoren M."/>
            <person name="Johannesson H."/>
        </authorList>
    </citation>
    <scope>NUCLEOTIDE SEQUENCE</scope>
    <source>
        <strain evidence="5">CBS 232.78</strain>
    </source>
</reference>
<keyword evidence="1" id="KW-0479">Metal-binding</keyword>
<dbReference type="PANTHER" id="PTHR10694">
    <property type="entry name" value="LYSINE-SPECIFIC DEMETHYLASE"/>
    <property type="match status" value="1"/>
</dbReference>